<name>X1JVR4_9ZZZZ</name>
<gene>
    <name evidence="2" type="ORF">S03H2_56101</name>
</gene>
<dbReference type="EMBL" id="BARU01035879">
    <property type="protein sequence ID" value="GAH85460.1"/>
    <property type="molecule type" value="Genomic_DNA"/>
</dbReference>
<evidence type="ECO:0000313" key="2">
    <source>
        <dbReference type="EMBL" id="GAH85460.1"/>
    </source>
</evidence>
<comment type="caution">
    <text evidence="2">The sequence shown here is derived from an EMBL/GenBank/DDBJ whole genome shotgun (WGS) entry which is preliminary data.</text>
</comment>
<dbReference type="AlphaFoldDB" id="X1JVR4"/>
<reference evidence="2" key="1">
    <citation type="journal article" date="2014" name="Front. Microbiol.">
        <title>High frequency of phylogenetically diverse reductive dehalogenase-homologous genes in deep subseafloor sedimentary metagenomes.</title>
        <authorList>
            <person name="Kawai M."/>
            <person name="Futagami T."/>
            <person name="Toyoda A."/>
            <person name="Takaki Y."/>
            <person name="Nishi S."/>
            <person name="Hori S."/>
            <person name="Arai W."/>
            <person name="Tsubouchi T."/>
            <person name="Morono Y."/>
            <person name="Uchiyama I."/>
            <person name="Ito T."/>
            <person name="Fujiyama A."/>
            <person name="Inagaki F."/>
            <person name="Takami H."/>
        </authorList>
    </citation>
    <scope>NUCLEOTIDE SEQUENCE</scope>
    <source>
        <strain evidence="2">Expedition CK06-06</strain>
    </source>
</reference>
<evidence type="ECO:0000256" key="1">
    <source>
        <dbReference type="SAM" id="MobiDB-lite"/>
    </source>
</evidence>
<sequence>PGFEVPDHNVRVRYLDMAFKLKNVYPGEKGKPDEPEDINIKVELTEEKGDSKARLFLEINRLVERRMKGKREELTDDDGRDNRSEAQKLADRLIACRGGNQNYG</sequence>
<proteinExistence type="predicted"/>
<organism evidence="2">
    <name type="scientific">marine sediment metagenome</name>
    <dbReference type="NCBI Taxonomy" id="412755"/>
    <lineage>
        <taxon>unclassified sequences</taxon>
        <taxon>metagenomes</taxon>
        <taxon>ecological metagenomes</taxon>
    </lineage>
</organism>
<feature type="region of interest" description="Disordered" evidence="1">
    <location>
        <begin position="67"/>
        <end position="86"/>
    </location>
</feature>
<feature type="non-terminal residue" evidence="2">
    <location>
        <position position="1"/>
    </location>
</feature>
<protein>
    <submittedName>
        <fullName evidence="2">Uncharacterized protein</fullName>
    </submittedName>
</protein>
<accession>X1JVR4</accession>